<evidence type="ECO:0008006" key="3">
    <source>
        <dbReference type="Google" id="ProtNLM"/>
    </source>
</evidence>
<keyword evidence="2" id="KW-1185">Reference proteome</keyword>
<evidence type="ECO:0000313" key="1">
    <source>
        <dbReference type="EMBL" id="MFC0224684.1"/>
    </source>
</evidence>
<evidence type="ECO:0000313" key="2">
    <source>
        <dbReference type="Proteomes" id="UP001589698"/>
    </source>
</evidence>
<sequence length="148" mass="15506">MATPYDVVPGERAGTATFRLMPSDDPASGPSTGTVEVAAGGRALTVTYTWTHPDDGEQTGTLLLGVADAGGDVTAGWVDTWHQPDVVALRGHATPVGAVVGYEYGDGWRWEVELEVADGVPQLVMRNLVPSHDGGPATAYEVSRTSWA</sequence>
<comment type="caution">
    <text evidence="1">The sequence shown here is derived from an EMBL/GenBank/DDBJ whole genome shotgun (WGS) entry which is preliminary data.</text>
</comment>
<name>A0ABV6E7F6_9ACTN</name>
<reference evidence="1 2" key="1">
    <citation type="submission" date="2024-09" db="EMBL/GenBank/DDBJ databases">
        <authorList>
            <person name="Sun Q."/>
            <person name="Mori K."/>
        </authorList>
    </citation>
    <scope>NUCLEOTIDE SEQUENCE [LARGE SCALE GENOMIC DNA]</scope>
    <source>
        <strain evidence="1 2">CCM 8654</strain>
    </source>
</reference>
<accession>A0ABV6E7F6</accession>
<proteinExistence type="predicted"/>
<protein>
    <recommendedName>
        <fullName evidence="3">DUF1579 domain-containing protein</fullName>
    </recommendedName>
</protein>
<dbReference type="RefSeq" id="WP_378520463.1">
    <property type="nucleotide sequence ID" value="NZ_CBCSDI010000034.1"/>
</dbReference>
<organism evidence="1 2">
    <name type="scientific">Nocardioides zeicaulis</name>
    <dbReference type="NCBI Taxonomy" id="1776857"/>
    <lineage>
        <taxon>Bacteria</taxon>
        <taxon>Bacillati</taxon>
        <taxon>Actinomycetota</taxon>
        <taxon>Actinomycetes</taxon>
        <taxon>Propionibacteriales</taxon>
        <taxon>Nocardioidaceae</taxon>
        <taxon>Nocardioides</taxon>
    </lineage>
</organism>
<dbReference type="EMBL" id="JBHLXH010000003">
    <property type="protein sequence ID" value="MFC0224684.1"/>
    <property type="molecule type" value="Genomic_DNA"/>
</dbReference>
<gene>
    <name evidence="1" type="ORF">ACFFJG_19505</name>
</gene>
<dbReference type="Proteomes" id="UP001589698">
    <property type="component" value="Unassembled WGS sequence"/>
</dbReference>